<dbReference type="AlphaFoldDB" id="A0AAD2D9N1"/>
<protein>
    <submittedName>
        <fullName evidence="2">Uncharacterized protein</fullName>
    </submittedName>
</protein>
<evidence type="ECO:0000256" key="1">
    <source>
        <dbReference type="SAM" id="MobiDB-lite"/>
    </source>
</evidence>
<feature type="region of interest" description="Disordered" evidence="1">
    <location>
        <begin position="1"/>
        <end position="21"/>
    </location>
</feature>
<reference evidence="2" key="1">
    <citation type="submission" date="2023-07" db="EMBL/GenBank/DDBJ databases">
        <authorList>
            <consortium name="AG Swart"/>
            <person name="Singh M."/>
            <person name="Singh A."/>
            <person name="Seah K."/>
            <person name="Emmerich C."/>
        </authorList>
    </citation>
    <scope>NUCLEOTIDE SEQUENCE</scope>
    <source>
        <strain evidence="2">DP1</strain>
    </source>
</reference>
<organism evidence="2 3">
    <name type="scientific">Euplotes crassus</name>
    <dbReference type="NCBI Taxonomy" id="5936"/>
    <lineage>
        <taxon>Eukaryota</taxon>
        <taxon>Sar</taxon>
        <taxon>Alveolata</taxon>
        <taxon>Ciliophora</taxon>
        <taxon>Intramacronucleata</taxon>
        <taxon>Spirotrichea</taxon>
        <taxon>Hypotrichia</taxon>
        <taxon>Euplotida</taxon>
        <taxon>Euplotidae</taxon>
        <taxon>Moneuplotes</taxon>
    </lineage>
</organism>
<feature type="compositionally biased region" description="Low complexity" evidence="1">
    <location>
        <begin position="1"/>
        <end position="19"/>
    </location>
</feature>
<dbReference type="Proteomes" id="UP001295684">
    <property type="component" value="Unassembled WGS sequence"/>
</dbReference>
<keyword evidence="3" id="KW-1185">Reference proteome</keyword>
<comment type="caution">
    <text evidence="2">The sequence shown here is derived from an EMBL/GenBank/DDBJ whole genome shotgun (WGS) entry which is preliminary data.</text>
</comment>
<evidence type="ECO:0000313" key="3">
    <source>
        <dbReference type="Proteomes" id="UP001295684"/>
    </source>
</evidence>
<sequence length="87" mass="10131">MPSKDSLISRSRTSRSSETLIDKSMSASDSVNIYSKFYMRNRMDTVTERQMESSSTLFHSQLKSMHSRDEELSKNFIIENTQDTRRA</sequence>
<evidence type="ECO:0000313" key="2">
    <source>
        <dbReference type="EMBL" id="CAI2384666.1"/>
    </source>
</evidence>
<proteinExistence type="predicted"/>
<accession>A0AAD2D9N1</accession>
<dbReference type="EMBL" id="CAMPGE010027002">
    <property type="protein sequence ID" value="CAI2384666.1"/>
    <property type="molecule type" value="Genomic_DNA"/>
</dbReference>
<gene>
    <name evidence="2" type="ORF">ECRASSUSDP1_LOCUS26200</name>
</gene>
<name>A0AAD2D9N1_EUPCR</name>